<name>A0A223S8N3_9ACTN</name>
<dbReference type="PANTHER" id="PTHR24305">
    <property type="entry name" value="CYTOCHROME P450"/>
    <property type="match status" value="1"/>
</dbReference>
<dbReference type="Proteomes" id="UP000215005">
    <property type="component" value="Chromosome"/>
</dbReference>
<dbReference type="PRINTS" id="PR00385">
    <property type="entry name" value="P450"/>
</dbReference>
<dbReference type="InterPro" id="IPR050121">
    <property type="entry name" value="Cytochrome_P450_monoxygenase"/>
</dbReference>
<keyword evidence="4" id="KW-0560">Oxidoreductase</keyword>
<dbReference type="SUPFAM" id="SSF48264">
    <property type="entry name" value="Cytochrome P450"/>
    <property type="match status" value="1"/>
</dbReference>
<dbReference type="InterPro" id="IPR036396">
    <property type="entry name" value="Cyt_P450_sf"/>
</dbReference>
<evidence type="ECO:0000313" key="6">
    <source>
        <dbReference type="EMBL" id="ASU84449.1"/>
    </source>
</evidence>
<protein>
    <submittedName>
        <fullName evidence="6">Cytochrome P450</fullName>
    </submittedName>
</protein>
<dbReference type="PROSITE" id="PS00086">
    <property type="entry name" value="CYTOCHROME_P450"/>
    <property type="match status" value="1"/>
</dbReference>
<dbReference type="GO" id="GO:0004497">
    <property type="term" value="F:monooxygenase activity"/>
    <property type="evidence" value="ECO:0007669"/>
    <property type="project" value="UniProtKB-KW"/>
</dbReference>
<keyword evidence="3 4" id="KW-0349">Heme</keyword>
<comment type="similarity">
    <text evidence="2 4">Belongs to the cytochrome P450 family.</text>
</comment>
<dbReference type="Pfam" id="PF00067">
    <property type="entry name" value="p450"/>
    <property type="match status" value="1"/>
</dbReference>
<dbReference type="PRINTS" id="PR00463">
    <property type="entry name" value="EP450I"/>
</dbReference>
<proteinExistence type="inferred from homology"/>
<dbReference type="CDD" id="cd11053">
    <property type="entry name" value="CYP110-like"/>
    <property type="match status" value="1"/>
</dbReference>
<dbReference type="EMBL" id="CP022753">
    <property type="protein sequence ID" value="ASU84449.1"/>
    <property type="molecule type" value="Genomic_DNA"/>
</dbReference>
<reference evidence="6 7" key="1">
    <citation type="submission" date="2017-08" db="EMBL/GenBank/DDBJ databases">
        <title>The complete genome sequence of Nocardiopsis gilva YIM 90087.</title>
        <authorList>
            <person name="Yin M."/>
            <person name="Tang S."/>
        </authorList>
    </citation>
    <scope>NUCLEOTIDE SEQUENCE [LARGE SCALE GENOMIC DNA]</scope>
    <source>
        <strain evidence="6 7">YIM 90087</strain>
    </source>
</reference>
<dbReference type="AlphaFoldDB" id="A0A223S8N3"/>
<feature type="region of interest" description="Disordered" evidence="5">
    <location>
        <begin position="297"/>
        <end position="322"/>
    </location>
</feature>
<organism evidence="6 7">
    <name type="scientific">Nocardiopsis gilva YIM 90087</name>
    <dbReference type="NCBI Taxonomy" id="1235441"/>
    <lineage>
        <taxon>Bacteria</taxon>
        <taxon>Bacillati</taxon>
        <taxon>Actinomycetota</taxon>
        <taxon>Actinomycetes</taxon>
        <taxon>Streptosporangiales</taxon>
        <taxon>Nocardiopsidaceae</taxon>
        <taxon>Nocardiopsis</taxon>
    </lineage>
</organism>
<feature type="binding site" description="axial binding residue" evidence="3">
    <location>
        <position position="409"/>
    </location>
    <ligand>
        <name>heme</name>
        <dbReference type="ChEBI" id="CHEBI:30413"/>
    </ligand>
    <ligandPart>
        <name>Fe</name>
        <dbReference type="ChEBI" id="CHEBI:18248"/>
    </ligandPart>
</feature>
<dbReference type="InterPro" id="IPR017972">
    <property type="entry name" value="Cyt_P450_CS"/>
</dbReference>
<keyword evidence="7" id="KW-1185">Reference proteome</keyword>
<keyword evidence="3 4" id="KW-0479">Metal-binding</keyword>
<dbReference type="Gene3D" id="1.10.630.10">
    <property type="entry name" value="Cytochrome P450"/>
    <property type="match status" value="1"/>
</dbReference>
<dbReference type="KEGG" id="ngv:CDO52_18050"/>
<dbReference type="GO" id="GO:0020037">
    <property type="term" value="F:heme binding"/>
    <property type="evidence" value="ECO:0007669"/>
    <property type="project" value="InterPro"/>
</dbReference>
<dbReference type="GO" id="GO:0005506">
    <property type="term" value="F:iron ion binding"/>
    <property type="evidence" value="ECO:0007669"/>
    <property type="project" value="InterPro"/>
</dbReference>
<dbReference type="PANTHER" id="PTHR24305:SF166">
    <property type="entry name" value="CYTOCHROME P450 12A4, MITOCHONDRIAL-RELATED"/>
    <property type="match status" value="1"/>
</dbReference>
<keyword evidence="4" id="KW-0503">Monooxygenase</keyword>
<evidence type="ECO:0000256" key="4">
    <source>
        <dbReference type="RuleBase" id="RU000461"/>
    </source>
</evidence>
<evidence type="ECO:0000256" key="1">
    <source>
        <dbReference type="ARBA" id="ARBA00001971"/>
    </source>
</evidence>
<dbReference type="InterPro" id="IPR002401">
    <property type="entry name" value="Cyt_P450_E_grp-I"/>
</dbReference>
<sequence length="470" mass="52325">MTSRLPPGPRAPQPLQMAAFMRDPVGFMRRCEQLYGPVFTIKLLGTPGCVFVADPDLAHRVFATDRDIGRAGAARKAFLEPLTGANSLLTLDGDTWTRQRRMLGPAFHGKHIKRYREQIAAIAAERVQHWPLGRPIPLRPRFQAITLEVILRVVFGVADTARVRHLMRLLPRLLTATESLDKLMFLLPPPVWSRLDPLLSRVPGTPNARFVALLEASDALLYDEIAQRRRAADTAGRTDILSVLLAARDTDGRRLTDAELRDTLMTLLLAGHETTATALAWCFERLIRHPEIYERARTAARDNTSSNGGDGNGTENHGGDHGDYLEAVAKETLRNRPVIADMPRVLTEPMELGGYRVPADWWVTPATLLLHGSPDLFGPDPDTFRPERFLNDEISPHAWIPFGGGRRQCLGAQFALLEMGAVLPEILTRVRLRPAPDARPERPTLRHVTLGPERDACAIAEREAAEDRTC</sequence>
<evidence type="ECO:0000313" key="7">
    <source>
        <dbReference type="Proteomes" id="UP000215005"/>
    </source>
</evidence>
<dbReference type="RefSeq" id="WP_083919804.1">
    <property type="nucleotide sequence ID" value="NZ_ANBG01000153.1"/>
</dbReference>
<keyword evidence="3 4" id="KW-0408">Iron</keyword>
<gene>
    <name evidence="6" type="ORF">CDO52_18050</name>
</gene>
<evidence type="ECO:0000256" key="2">
    <source>
        <dbReference type="ARBA" id="ARBA00010617"/>
    </source>
</evidence>
<dbReference type="GO" id="GO:0016705">
    <property type="term" value="F:oxidoreductase activity, acting on paired donors, with incorporation or reduction of molecular oxygen"/>
    <property type="evidence" value="ECO:0007669"/>
    <property type="project" value="InterPro"/>
</dbReference>
<dbReference type="InterPro" id="IPR001128">
    <property type="entry name" value="Cyt_P450"/>
</dbReference>
<evidence type="ECO:0000256" key="5">
    <source>
        <dbReference type="SAM" id="MobiDB-lite"/>
    </source>
</evidence>
<evidence type="ECO:0000256" key="3">
    <source>
        <dbReference type="PIRSR" id="PIRSR602401-1"/>
    </source>
</evidence>
<accession>A0A223S8N3</accession>
<comment type="cofactor">
    <cofactor evidence="1 3">
        <name>heme</name>
        <dbReference type="ChEBI" id="CHEBI:30413"/>
    </cofactor>
</comment>